<gene>
    <name evidence="1" type="ORF">BM613_13465</name>
</gene>
<accession>A0A2U3D165</accession>
<evidence type="ECO:0000313" key="2">
    <source>
        <dbReference type="Proteomes" id="UP000245380"/>
    </source>
</evidence>
<evidence type="ECO:0000313" key="1">
    <source>
        <dbReference type="EMBL" id="PWI55036.1"/>
    </source>
</evidence>
<dbReference type="AlphaFoldDB" id="A0A2U3D165"/>
<keyword evidence="2" id="KW-1185">Reference proteome</keyword>
<dbReference type="EMBL" id="MPDK01000043">
    <property type="protein sequence ID" value="PWI55036.1"/>
    <property type="molecule type" value="Genomic_DNA"/>
</dbReference>
<sequence length="75" mass="8704">MSDASLVPPINLNYNSKMRFNFVLLHHIISSFYRKVFTFREECDFQVGMNIAFLRNEGKMGPRVDGEGENSCQKK</sequence>
<name>A0A2U3D165_SULT2</name>
<dbReference type="Proteomes" id="UP000245380">
    <property type="component" value="Unassembled WGS sequence"/>
</dbReference>
<comment type="caution">
    <text evidence="1">The sequence shown here is derived from an EMBL/GenBank/DDBJ whole genome shotgun (WGS) entry which is preliminary data.</text>
</comment>
<protein>
    <submittedName>
        <fullName evidence="1">Uncharacterized protein</fullName>
    </submittedName>
</protein>
<proteinExistence type="predicted"/>
<reference evidence="1 2" key="1">
    <citation type="submission" date="2016-11" db="EMBL/GenBank/DDBJ databases">
        <title>Comparative genomics of Acidibacillus ferroxidans species.</title>
        <authorList>
            <person name="Oliveira G."/>
            <person name="Nunes G."/>
            <person name="Oliveira R."/>
            <person name="Araujo F."/>
            <person name="Salim A."/>
            <person name="Scholte L."/>
            <person name="Morais D."/>
            <person name="Nancucheo I."/>
            <person name="Johnson D.B."/>
            <person name="Grail B."/>
            <person name="Bittencourt J."/>
            <person name="Valadares R."/>
        </authorList>
    </citation>
    <scope>NUCLEOTIDE SEQUENCE [LARGE SCALE GENOMIC DNA]</scope>
    <source>
        <strain evidence="1 2">Y002</strain>
    </source>
</reference>
<organism evidence="1 2">
    <name type="scientific">Sulfoacidibacillus thermotolerans</name>
    <name type="common">Acidibacillus sulfuroxidans</name>
    <dbReference type="NCBI Taxonomy" id="1765684"/>
    <lineage>
        <taxon>Bacteria</taxon>
        <taxon>Bacillati</taxon>
        <taxon>Bacillota</taxon>
        <taxon>Bacilli</taxon>
        <taxon>Bacillales</taxon>
        <taxon>Alicyclobacillaceae</taxon>
        <taxon>Sulfoacidibacillus</taxon>
    </lineage>
</organism>